<dbReference type="Proteomes" id="UP000830401">
    <property type="component" value="Chromosome"/>
</dbReference>
<proteinExistence type="predicted"/>
<keyword evidence="1" id="KW-0732">Signal</keyword>
<sequence>MRFYLLLLLFASALLTSCTLDDESGPRIDLVGGSRFLSASRTVTTSANSVALADTFATRVFAERRDDGAELSRMLIVVQYSPTPYPYVYPTTTAFNPDSIPTEPASIVYLDTVLTGPQRQSVAFQFRTNMRTTSGREKWVFSAFDADNKEKERSFTLVMRNSDSARIAYHRYAVLLPAFTTPYSNSSLALLPGLTLPSSALRGHPENQALIDLAYLPLANGDRALAAPTTLSLYALTGYSKLTTG</sequence>
<gene>
    <name evidence="2" type="ORF">MUN86_21435</name>
</gene>
<reference evidence="2" key="1">
    <citation type="submission" date="2022-04" db="EMBL/GenBank/DDBJ databases">
        <title>Hymenobacter sp. isolated from the air.</title>
        <authorList>
            <person name="Won M."/>
            <person name="Lee C.-M."/>
            <person name="Woen H.-Y."/>
            <person name="Kwon S.-W."/>
        </authorList>
    </citation>
    <scope>NUCLEOTIDE SEQUENCE</scope>
    <source>
        <strain evidence="2">5420S-77</strain>
    </source>
</reference>
<dbReference type="RefSeq" id="WP_245120022.1">
    <property type="nucleotide sequence ID" value="NZ_CP095061.1"/>
</dbReference>
<dbReference type="EMBL" id="CP095061">
    <property type="protein sequence ID" value="UOQ66043.1"/>
    <property type="molecule type" value="Genomic_DNA"/>
</dbReference>
<feature type="chain" id="PRO_5046053753" description="DUF4270 family protein" evidence="1">
    <location>
        <begin position="22"/>
        <end position="245"/>
    </location>
</feature>
<dbReference type="PROSITE" id="PS51257">
    <property type="entry name" value="PROKAR_LIPOPROTEIN"/>
    <property type="match status" value="1"/>
</dbReference>
<evidence type="ECO:0000313" key="2">
    <source>
        <dbReference type="EMBL" id="UOQ66043.1"/>
    </source>
</evidence>
<protein>
    <recommendedName>
        <fullName evidence="4">DUF4270 family protein</fullName>
    </recommendedName>
</protein>
<keyword evidence="3" id="KW-1185">Reference proteome</keyword>
<evidence type="ECO:0000256" key="1">
    <source>
        <dbReference type="SAM" id="SignalP"/>
    </source>
</evidence>
<organism evidence="2 3">
    <name type="scientific">Hymenobacter volaticus</name>
    <dbReference type="NCBI Taxonomy" id="2932254"/>
    <lineage>
        <taxon>Bacteria</taxon>
        <taxon>Pseudomonadati</taxon>
        <taxon>Bacteroidota</taxon>
        <taxon>Cytophagia</taxon>
        <taxon>Cytophagales</taxon>
        <taxon>Hymenobacteraceae</taxon>
        <taxon>Hymenobacter</taxon>
    </lineage>
</organism>
<evidence type="ECO:0008006" key="4">
    <source>
        <dbReference type="Google" id="ProtNLM"/>
    </source>
</evidence>
<accession>A0ABY4G598</accession>
<name>A0ABY4G598_9BACT</name>
<feature type="signal peptide" evidence="1">
    <location>
        <begin position="1"/>
        <end position="21"/>
    </location>
</feature>
<evidence type="ECO:0000313" key="3">
    <source>
        <dbReference type="Proteomes" id="UP000830401"/>
    </source>
</evidence>